<dbReference type="EMBL" id="GGEC01063826">
    <property type="protein sequence ID" value="MBX44310.1"/>
    <property type="molecule type" value="Transcribed_RNA"/>
</dbReference>
<reference evidence="1" key="1">
    <citation type="submission" date="2018-02" db="EMBL/GenBank/DDBJ databases">
        <title>Rhizophora mucronata_Transcriptome.</title>
        <authorList>
            <person name="Meera S.P."/>
            <person name="Sreeshan A."/>
            <person name="Augustine A."/>
        </authorList>
    </citation>
    <scope>NUCLEOTIDE SEQUENCE</scope>
    <source>
        <tissue evidence="1">Leaf</tissue>
    </source>
</reference>
<proteinExistence type="predicted"/>
<organism evidence="1">
    <name type="scientific">Rhizophora mucronata</name>
    <name type="common">Asiatic mangrove</name>
    <dbReference type="NCBI Taxonomy" id="61149"/>
    <lineage>
        <taxon>Eukaryota</taxon>
        <taxon>Viridiplantae</taxon>
        <taxon>Streptophyta</taxon>
        <taxon>Embryophyta</taxon>
        <taxon>Tracheophyta</taxon>
        <taxon>Spermatophyta</taxon>
        <taxon>Magnoliopsida</taxon>
        <taxon>eudicotyledons</taxon>
        <taxon>Gunneridae</taxon>
        <taxon>Pentapetalae</taxon>
        <taxon>rosids</taxon>
        <taxon>fabids</taxon>
        <taxon>Malpighiales</taxon>
        <taxon>Rhizophoraceae</taxon>
        <taxon>Rhizophora</taxon>
    </lineage>
</organism>
<evidence type="ECO:0000313" key="1">
    <source>
        <dbReference type="EMBL" id="MBX44310.1"/>
    </source>
</evidence>
<accession>A0A2P2NPJ3</accession>
<protein>
    <submittedName>
        <fullName evidence="1">Uncharacterized protein</fullName>
    </submittedName>
</protein>
<dbReference type="AlphaFoldDB" id="A0A2P2NPJ3"/>
<sequence>MKEILSGIIVPQKIKSDK</sequence>
<name>A0A2P2NPJ3_RHIMU</name>